<dbReference type="PANTHER" id="PTHR32261">
    <property type="entry name" value="CALCIUM HOMEOSTASIS MODULATOR PROTEIN"/>
    <property type="match status" value="1"/>
</dbReference>
<dbReference type="RefSeq" id="XP_055365648.1">
    <property type="nucleotide sequence ID" value="XM_055509673.1"/>
</dbReference>
<evidence type="ECO:0000256" key="3">
    <source>
        <dbReference type="ARBA" id="ARBA00022448"/>
    </source>
</evidence>
<keyword evidence="6" id="KW-0406">Ion transport</keyword>
<keyword evidence="8" id="KW-0407">Ion channel</keyword>
<organism evidence="10 11">
    <name type="scientific">Betta splendens</name>
    <name type="common">Siamese fighting fish</name>
    <dbReference type="NCBI Taxonomy" id="158456"/>
    <lineage>
        <taxon>Eukaryota</taxon>
        <taxon>Metazoa</taxon>
        <taxon>Chordata</taxon>
        <taxon>Craniata</taxon>
        <taxon>Vertebrata</taxon>
        <taxon>Euteleostomi</taxon>
        <taxon>Actinopterygii</taxon>
        <taxon>Neopterygii</taxon>
        <taxon>Teleostei</taxon>
        <taxon>Neoteleostei</taxon>
        <taxon>Acanthomorphata</taxon>
        <taxon>Anabantaria</taxon>
        <taxon>Anabantiformes</taxon>
        <taxon>Anabantoidei</taxon>
        <taxon>Osphronemidae</taxon>
        <taxon>Betta</taxon>
    </lineage>
</organism>
<keyword evidence="4 9" id="KW-0812">Transmembrane</keyword>
<evidence type="ECO:0000256" key="5">
    <source>
        <dbReference type="ARBA" id="ARBA00022989"/>
    </source>
</evidence>
<keyword evidence="10" id="KW-1185">Reference proteome</keyword>
<evidence type="ECO:0000313" key="10">
    <source>
        <dbReference type="Proteomes" id="UP000515150"/>
    </source>
</evidence>
<proteinExistence type="inferred from homology"/>
<dbReference type="PANTHER" id="PTHR32261:SF4">
    <property type="entry name" value="CALCIUM HOMEOSTASIS MODULATOR PROTEIN 6"/>
    <property type="match status" value="1"/>
</dbReference>
<dbReference type="GO" id="GO:1904669">
    <property type="term" value="P:ATP export"/>
    <property type="evidence" value="ECO:0007669"/>
    <property type="project" value="UniProtKB-ARBA"/>
</dbReference>
<dbReference type="GeneID" id="114857907"/>
<feature type="transmembrane region" description="Helical" evidence="9">
    <location>
        <begin position="33"/>
        <end position="50"/>
    </location>
</feature>
<dbReference type="Pfam" id="PF14798">
    <property type="entry name" value="Ca_hom_mod"/>
    <property type="match status" value="1"/>
</dbReference>
<dbReference type="GO" id="GO:0005261">
    <property type="term" value="F:monoatomic cation channel activity"/>
    <property type="evidence" value="ECO:0007669"/>
    <property type="project" value="TreeGrafter"/>
</dbReference>
<evidence type="ECO:0000256" key="4">
    <source>
        <dbReference type="ARBA" id="ARBA00022692"/>
    </source>
</evidence>
<feature type="transmembrane region" description="Helical" evidence="9">
    <location>
        <begin position="96"/>
        <end position="116"/>
    </location>
</feature>
<evidence type="ECO:0000256" key="6">
    <source>
        <dbReference type="ARBA" id="ARBA00023065"/>
    </source>
</evidence>
<gene>
    <name evidence="11" type="primary">LOC114857907</name>
</gene>
<dbReference type="Proteomes" id="UP000515150">
    <property type="component" value="Chromosome 6"/>
</dbReference>
<evidence type="ECO:0000313" key="11">
    <source>
        <dbReference type="RefSeq" id="XP_055365648.1"/>
    </source>
</evidence>
<dbReference type="AlphaFoldDB" id="A0A9W2XUW4"/>
<evidence type="ECO:0000256" key="8">
    <source>
        <dbReference type="ARBA" id="ARBA00023303"/>
    </source>
</evidence>
<dbReference type="GO" id="GO:0005886">
    <property type="term" value="C:plasma membrane"/>
    <property type="evidence" value="ECO:0007669"/>
    <property type="project" value="TreeGrafter"/>
</dbReference>
<name>A0A9W2XUW4_BETSP</name>
<feature type="transmembrane region" description="Helical" evidence="9">
    <location>
        <begin position="162"/>
        <end position="184"/>
    </location>
</feature>
<dbReference type="InterPro" id="IPR029569">
    <property type="entry name" value="CALHM"/>
</dbReference>
<evidence type="ECO:0000256" key="2">
    <source>
        <dbReference type="ARBA" id="ARBA00008497"/>
    </source>
</evidence>
<dbReference type="KEGG" id="bspl:114857907"/>
<sequence>MMGSVSKTVSAVAPHGKDLFLSRLKNEIIKSPLASNVLLGLILTGLENFIDMEFACPCDPAFNAFFASVYLFFPGVTASVLMLVTQGCRCKAQQELEKVLLIGSVPVIMWLVLVFLDGEYFACAKTYWSGRYVIVDKAEPQRWCEPTNSTSYMERMRLTQRWYFQSQVMGIVVLIGSLALFGLFKCSQRLFIQRPEERATGLRELIQEEEFVVNLASSSTVS</sequence>
<keyword evidence="5 9" id="KW-1133">Transmembrane helix</keyword>
<comment type="subcellular location">
    <subcellularLocation>
        <location evidence="1">Membrane</location>
        <topology evidence="1">Multi-pass membrane protein</topology>
    </subcellularLocation>
</comment>
<protein>
    <submittedName>
        <fullName evidence="11">Uncharacterized protein LOC114857907</fullName>
    </submittedName>
</protein>
<feature type="transmembrane region" description="Helical" evidence="9">
    <location>
        <begin position="62"/>
        <end position="84"/>
    </location>
</feature>
<comment type="similarity">
    <text evidence="2">Belongs to the CALHM family.</text>
</comment>
<accession>A0A9W2XUW4</accession>
<reference evidence="11" key="1">
    <citation type="submission" date="2025-08" db="UniProtKB">
        <authorList>
            <consortium name="RefSeq"/>
        </authorList>
    </citation>
    <scope>IDENTIFICATION</scope>
</reference>
<dbReference type="OrthoDB" id="8740304at2759"/>
<evidence type="ECO:0000256" key="1">
    <source>
        <dbReference type="ARBA" id="ARBA00004141"/>
    </source>
</evidence>
<evidence type="ECO:0000256" key="7">
    <source>
        <dbReference type="ARBA" id="ARBA00023136"/>
    </source>
</evidence>
<keyword evidence="7 9" id="KW-0472">Membrane</keyword>
<evidence type="ECO:0000256" key="9">
    <source>
        <dbReference type="SAM" id="Phobius"/>
    </source>
</evidence>
<keyword evidence="3" id="KW-0813">Transport</keyword>